<feature type="compositionally biased region" description="Low complexity" evidence="13">
    <location>
        <begin position="813"/>
        <end position="823"/>
    </location>
</feature>
<gene>
    <name evidence="17" type="ORF">ls5930a1_00145</name>
</gene>
<dbReference type="GO" id="GO:0005524">
    <property type="term" value="F:ATP binding"/>
    <property type="evidence" value="ECO:0007669"/>
    <property type="project" value="UniProtKB-KW"/>
</dbReference>
<dbReference type="GO" id="GO:0004818">
    <property type="term" value="F:glutamate-tRNA ligase activity"/>
    <property type="evidence" value="ECO:0007669"/>
    <property type="project" value="UniProtKB-EC"/>
</dbReference>
<comment type="subcellular location">
    <subcellularLocation>
        <location evidence="1">Cytoplasm</location>
    </subcellularLocation>
</comment>
<evidence type="ECO:0000256" key="13">
    <source>
        <dbReference type="SAM" id="MobiDB-lite"/>
    </source>
</evidence>
<dbReference type="GO" id="GO:0006424">
    <property type="term" value="P:glutamyl-tRNA aminoacylation"/>
    <property type="evidence" value="ECO:0007669"/>
    <property type="project" value="InterPro"/>
</dbReference>
<dbReference type="EMBL" id="LN868507">
    <property type="protein sequence ID" value="CRX79100.1"/>
    <property type="molecule type" value="Genomic_DNA"/>
</dbReference>
<dbReference type="InterPro" id="IPR014729">
    <property type="entry name" value="Rossmann-like_a/b/a_fold"/>
</dbReference>
<proteinExistence type="inferred from homology"/>
<evidence type="ECO:0000256" key="6">
    <source>
        <dbReference type="ARBA" id="ARBA00022741"/>
    </source>
</evidence>
<dbReference type="InterPro" id="IPR036282">
    <property type="entry name" value="Glutathione-S-Trfase_C_sf"/>
</dbReference>
<keyword evidence="4" id="KW-0963">Cytoplasm</keyword>
<keyword evidence="6 12" id="KW-0547">Nucleotide-binding</keyword>
<evidence type="ECO:0000259" key="14">
    <source>
        <dbReference type="Pfam" id="PF00749"/>
    </source>
</evidence>
<keyword evidence="9 12" id="KW-0030">Aminoacyl-tRNA synthetase</keyword>
<evidence type="ECO:0000313" key="17">
    <source>
        <dbReference type="EMBL" id="CRX79100.1"/>
    </source>
</evidence>
<dbReference type="PRINTS" id="PR00987">
    <property type="entry name" value="TRNASYNTHGLU"/>
</dbReference>
<keyword evidence="7 12" id="KW-0067">ATP-binding</keyword>
<evidence type="ECO:0000256" key="10">
    <source>
        <dbReference type="ARBA" id="ARBA00030865"/>
    </source>
</evidence>
<dbReference type="SUPFAM" id="SSF52374">
    <property type="entry name" value="Nucleotidylyl transferase"/>
    <property type="match status" value="1"/>
</dbReference>
<dbReference type="InterPro" id="IPR020056">
    <property type="entry name" value="Rbsml_bL25/Gln-tRNA_synth_N"/>
</dbReference>
<feature type="domain" description="Glutamyl/glutaminyl-tRNA synthetase class Ib catalytic" evidence="14">
    <location>
        <begin position="404"/>
        <end position="536"/>
    </location>
</feature>
<dbReference type="Pfam" id="PF20974">
    <property type="entry name" value="tRNA-synt_1c_C2"/>
    <property type="match status" value="1"/>
</dbReference>
<dbReference type="HAMAP" id="MF_02076">
    <property type="entry name" value="Glu_tRNA_synth_type2"/>
    <property type="match status" value="1"/>
</dbReference>
<dbReference type="InterPro" id="IPR000924">
    <property type="entry name" value="Glu/Gln-tRNA-synth"/>
</dbReference>
<evidence type="ECO:0000256" key="7">
    <source>
        <dbReference type="ARBA" id="ARBA00022840"/>
    </source>
</evidence>
<dbReference type="GO" id="GO:0005829">
    <property type="term" value="C:cytosol"/>
    <property type="evidence" value="ECO:0007669"/>
    <property type="project" value="TreeGrafter"/>
</dbReference>
<keyword evidence="8 12" id="KW-0648">Protein biosynthesis</keyword>
<dbReference type="InterPro" id="IPR050132">
    <property type="entry name" value="Gln/Glu-tRNA_Ligase"/>
</dbReference>
<dbReference type="InterPro" id="IPR049437">
    <property type="entry name" value="tRNA-synt_1c_C2"/>
</dbReference>
<dbReference type="Pfam" id="PF03950">
    <property type="entry name" value="tRNA-synt_1c_C"/>
    <property type="match status" value="1"/>
</dbReference>
<evidence type="ECO:0000259" key="16">
    <source>
        <dbReference type="Pfam" id="PF20974"/>
    </source>
</evidence>
<feature type="domain" description="Glutamyl/glutaminyl-tRNA synthetase class Ib anti-codon binding" evidence="15">
    <location>
        <begin position="539"/>
        <end position="640"/>
    </location>
</feature>
<evidence type="ECO:0000256" key="3">
    <source>
        <dbReference type="ARBA" id="ARBA00012835"/>
    </source>
</evidence>
<evidence type="ECO:0000256" key="8">
    <source>
        <dbReference type="ARBA" id="ARBA00022917"/>
    </source>
</evidence>
<comment type="similarity">
    <text evidence="2">Belongs to the class-I aminoacyl-tRNA synthetase family. Glutamate--tRNA ligase type 2 subfamily.</text>
</comment>
<dbReference type="PROSITE" id="PS00178">
    <property type="entry name" value="AA_TRNA_LIGASE_I"/>
    <property type="match status" value="1"/>
</dbReference>
<evidence type="ECO:0000256" key="9">
    <source>
        <dbReference type="ARBA" id="ARBA00023146"/>
    </source>
</evidence>
<dbReference type="Gene3D" id="1.20.1050.130">
    <property type="match status" value="1"/>
</dbReference>
<evidence type="ECO:0000256" key="2">
    <source>
        <dbReference type="ARBA" id="ARBA00008927"/>
    </source>
</evidence>
<dbReference type="FunFam" id="2.40.240.10:FF:000004">
    <property type="entry name" value="Glutamyl-tRNA synthetase, cytoplasmic"/>
    <property type="match status" value="1"/>
</dbReference>
<organism evidence="17">
    <name type="scientific">Leucosporidium scottii</name>
    <dbReference type="NCBI Taxonomy" id="5278"/>
    <lineage>
        <taxon>Eukaryota</taxon>
        <taxon>Fungi</taxon>
        <taxon>Dikarya</taxon>
        <taxon>Basidiomycota</taxon>
        <taxon>Pucciniomycotina</taxon>
        <taxon>Microbotryomycetes</taxon>
        <taxon>Leucosporidiales</taxon>
        <taxon>Leucosporidium</taxon>
    </lineage>
</organism>
<feature type="domain" description="Glutamyl/glutaminyl-tRNA synthetase class Ib catalytic" evidence="14">
    <location>
        <begin position="203"/>
        <end position="373"/>
    </location>
</feature>
<accession>A0A0H5FTS1</accession>
<dbReference type="Gene3D" id="2.40.240.10">
    <property type="entry name" value="Ribosomal Protein L25, Chain P"/>
    <property type="match status" value="2"/>
</dbReference>
<name>A0A0H5FTS1_9BASI</name>
<evidence type="ECO:0000256" key="11">
    <source>
        <dbReference type="ARBA" id="ARBA00048351"/>
    </source>
</evidence>
<dbReference type="SUPFAM" id="SSF47616">
    <property type="entry name" value="GST C-terminal domain-like"/>
    <property type="match status" value="1"/>
</dbReference>
<dbReference type="Gene3D" id="3.40.50.620">
    <property type="entry name" value="HUPs"/>
    <property type="match status" value="2"/>
</dbReference>
<dbReference type="InterPro" id="IPR004526">
    <property type="entry name" value="Glu-tRNA-synth_arc/euk"/>
</dbReference>
<sequence length="882" mass="96880">MLDIEGKQTLGATESLQALANAFAPEGAYGSSQNQSAQVRAPFPTCSLLPHFGARRSLFYEESSSHTHFTPLQITSILLQLPPHPPSLPSSLPLLSTLEQRLTLRTYLLSPSSTPSIADYALWSWLKTNPIAQSQLPKLPHTSRWFTHMTLRAECAKAIETMNVQSKIKAPKQTAAAKIAAGEAPSANATFELGLPNAVKGHVVTRLPPEPSGYLHIGHAKAAILNQYFARMYEGRFLIRFDDTNPSKEKAEFETSIIEDLALLGVKADATSYTSDYFDQLHIFCVQLIKQGDAYADDTEQELMRSQRMEGLPSSRRDSTIEDNLTRFAEMATGSDEGKRWCIRAKISVDDPNKALRDPVVFRCNALPHHRTGWVGRLSLSLVLGLGLGLGGAADLLPPFLLTTTYKMYPTYDFCCPIVDSIEGVTHALRTNEYRDRNPQYQWMLTKLGLRTVEVWDFGRLGFVHTLLSKRKLKWFVEEGHVTGWDDPRFATVRGIRRRGMTIEALTQFMLLQGPSQAFTNLEWDIIWNINKKVIDPVAPRHVALQKEGLVKVLISGEGTPSNPEGREMPKHKKNPEVGVKTTYFSDVIYVEQEDAKSFAQDEEPSSLKPKKQITLMDWGNAFVRSISTSSSAEEGIITELAMTLNLDGDFKKTKKKVTWLSSSSSSTPLIPVTLLDYDYLITKKKLEEDDDVQNFLTPQTEFRVEAVADLNVANLKKGDIIQFERKGYYIVDKAFDPSSSTSSAPAELILIPDGKASSIVSKYVAAQEAAAKASGATKAATAAPAKAPSKKAQAKAAKAAAAAGGGGGGGAATTATTTATPKIPEPAPTESVTTTLLSDVKRGYEIPINTKMFRVPSVYGEEGVDAPAKTEMFKVKPVYQI</sequence>
<evidence type="ECO:0000259" key="15">
    <source>
        <dbReference type="Pfam" id="PF03950"/>
    </source>
</evidence>
<dbReference type="GO" id="GO:0017102">
    <property type="term" value="C:methionyl glutamyl tRNA synthetase complex"/>
    <property type="evidence" value="ECO:0007669"/>
    <property type="project" value="TreeGrafter"/>
</dbReference>
<dbReference type="PANTHER" id="PTHR43097:SF5">
    <property type="entry name" value="GLUTAMATE--TRNA LIGASE"/>
    <property type="match status" value="1"/>
</dbReference>
<dbReference type="PANTHER" id="PTHR43097">
    <property type="entry name" value="GLUTAMINE-TRNA LIGASE"/>
    <property type="match status" value="1"/>
</dbReference>
<dbReference type="FunFam" id="3.40.50.620:FF:000037">
    <property type="entry name" value="Glutamine--tRNA ligase cytoplasmic"/>
    <property type="match status" value="1"/>
</dbReference>
<evidence type="ECO:0000256" key="1">
    <source>
        <dbReference type="ARBA" id="ARBA00004496"/>
    </source>
</evidence>
<protein>
    <recommendedName>
        <fullName evidence="3">glutamate--tRNA ligase</fullName>
        <ecNumber evidence="3">6.1.1.17</ecNumber>
    </recommendedName>
    <alternativeName>
        <fullName evidence="10">Glutamyl-tRNA synthetase</fullName>
    </alternativeName>
</protein>
<evidence type="ECO:0000256" key="4">
    <source>
        <dbReference type="ARBA" id="ARBA00022490"/>
    </source>
</evidence>
<dbReference type="Gene3D" id="3.90.800.10">
    <property type="entry name" value="Glutamyl-tRNA Synthetase, Domain 3"/>
    <property type="match status" value="1"/>
</dbReference>
<dbReference type="Pfam" id="PF00749">
    <property type="entry name" value="tRNA-synt_1c"/>
    <property type="match status" value="2"/>
</dbReference>
<reference evidence="17" key="1">
    <citation type="submission" date="2015-06" db="EMBL/GenBank/DDBJ databases">
        <title>Genetic Architecture Underlying Mating-Type Determination in the Yeast Leucosporidium scottii and the Evolution of Mating Systems in Basidiomycetes.</title>
        <authorList>
            <person name="Maia T.M."/>
            <person name="Lopes S."/>
            <person name="Almeida J.M.G.C.F."/>
            <person name="Rosa L.H."/>
            <person name="Sampaio J.P."/>
            <person name="Goncalves P."/>
            <person name="Coelho M.A."/>
        </authorList>
    </citation>
    <scope>NUCLEOTIDE SEQUENCE</scope>
</reference>
<dbReference type="EC" id="6.1.1.17" evidence="3"/>
<dbReference type="FunFam" id="3.90.800.10:FF:000001">
    <property type="entry name" value="Glutamine--tRNA ligase"/>
    <property type="match status" value="1"/>
</dbReference>
<keyword evidence="5 12" id="KW-0436">Ligase</keyword>
<dbReference type="InterPro" id="IPR001412">
    <property type="entry name" value="aa-tRNA-synth_I_CS"/>
</dbReference>
<evidence type="ECO:0000256" key="12">
    <source>
        <dbReference type="RuleBase" id="RU363037"/>
    </source>
</evidence>
<dbReference type="InterPro" id="IPR020059">
    <property type="entry name" value="Glu/Gln-tRNA-synth_Ib_codon-bd"/>
</dbReference>
<dbReference type="InterPro" id="IPR011035">
    <property type="entry name" value="Ribosomal_bL25/Gln-tRNA_synth"/>
</dbReference>
<dbReference type="SUPFAM" id="SSF50715">
    <property type="entry name" value="Ribosomal protein L25-like"/>
    <property type="match status" value="1"/>
</dbReference>
<dbReference type="AlphaFoldDB" id="A0A0H5FTS1"/>
<feature type="domain" description="tRNA synthetases class I (E and Q) anti-codon binding" evidence="16">
    <location>
        <begin position="657"/>
        <end position="733"/>
    </location>
</feature>
<comment type="catalytic activity">
    <reaction evidence="11">
        <text>tRNA(Glu) + L-glutamate + ATP = L-glutamyl-tRNA(Glu) + AMP + diphosphate</text>
        <dbReference type="Rhea" id="RHEA:23540"/>
        <dbReference type="Rhea" id="RHEA-COMP:9663"/>
        <dbReference type="Rhea" id="RHEA-COMP:9680"/>
        <dbReference type="ChEBI" id="CHEBI:29985"/>
        <dbReference type="ChEBI" id="CHEBI:30616"/>
        <dbReference type="ChEBI" id="CHEBI:33019"/>
        <dbReference type="ChEBI" id="CHEBI:78442"/>
        <dbReference type="ChEBI" id="CHEBI:78520"/>
        <dbReference type="ChEBI" id="CHEBI:456215"/>
        <dbReference type="EC" id="6.1.1.17"/>
    </reaction>
</comment>
<evidence type="ECO:0000256" key="5">
    <source>
        <dbReference type="ARBA" id="ARBA00022598"/>
    </source>
</evidence>
<feature type="region of interest" description="Disordered" evidence="13">
    <location>
        <begin position="803"/>
        <end position="833"/>
    </location>
</feature>
<dbReference type="InterPro" id="IPR020058">
    <property type="entry name" value="Glu/Gln-tRNA-synth_Ib_cat-dom"/>
</dbReference>